<dbReference type="GO" id="GO:0003677">
    <property type="term" value="F:DNA binding"/>
    <property type="evidence" value="ECO:0007669"/>
    <property type="project" value="UniProtKB-KW"/>
</dbReference>
<keyword evidence="2" id="KW-1277">Toxin-antitoxin system</keyword>
<keyword evidence="1" id="KW-0678">Repressor</keyword>
<sequence length="96" mass="10660">MSTPNTTPGKRETLNIRIKPEERSLIDRAAKARGKNRTDFMLDAARLAAEEALLDQTLIAASPDAYAAFLARLDMPPQPNARLRKTMQTPAPWEKG</sequence>
<reference evidence="7 8" key="2">
    <citation type="submission" date="2020-04" db="EMBL/GenBank/DDBJ databases">
        <authorList>
            <person name="Fomenkov A."/>
            <person name="Anton B.P."/>
            <person name="Roberts R.J."/>
        </authorList>
    </citation>
    <scope>NUCLEOTIDE SEQUENCE [LARGE SCALE GENOMIC DNA]</scope>
    <source>
        <strain evidence="7 8">NEB122</strain>
    </source>
</reference>
<dbReference type="RefSeq" id="WP_169706827.1">
    <property type="nucleotide sequence ID" value="NZ_CP051651.1"/>
</dbReference>
<comment type="similarity">
    <text evidence="6">Belongs to the TacA antitoxin family.</text>
</comment>
<reference evidence="7 8" key="1">
    <citation type="submission" date="2020-04" db="EMBL/GenBank/DDBJ databases">
        <title>Genome-Wide Identification of 5-Methylcytosine Sites in Bacterial Genomes By High-Throughput Sequencing of MspJI Restriction Fragments.</title>
        <authorList>
            <person name="Wu V."/>
        </authorList>
    </citation>
    <scope>NUCLEOTIDE SEQUENCE [LARGE SCALE GENOMIC DNA]</scope>
    <source>
        <strain evidence="7 8">NEB122</strain>
    </source>
</reference>
<dbReference type="Proteomes" id="UP000503498">
    <property type="component" value="Chromosome"/>
</dbReference>
<dbReference type="EMBL" id="CP051651">
    <property type="protein sequence ID" value="QJD68634.1"/>
    <property type="molecule type" value="Genomic_DNA"/>
</dbReference>
<name>A0A7Z2VBQ4_XANCA</name>
<accession>A0A7Z2VBQ4</accession>
<evidence type="ECO:0000256" key="5">
    <source>
        <dbReference type="ARBA" id="ARBA00023163"/>
    </source>
</evidence>
<dbReference type="PANTHER" id="PTHR35401">
    <property type="entry name" value="COPG FAMILY HELIX-TURN-HELIX PROTEIN-RELATED-RELATED"/>
    <property type="match status" value="1"/>
</dbReference>
<dbReference type="AlphaFoldDB" id="A0A7Z2VBQ4"/>
<evidence type="ECO:0000313" key="8">
    <source>
        <dbReference type="Proteomes" id="UP000503498"/>
    </source>
</evidence>
<evidence type="ECO:0000256" key="2">
    <source>
        <dbReference type="ARBA" id="ARBA00022649"/>
    </source>
</evidence>
<evidence type="ECO:0000256" key="3">
    <source>
        <dbReference type="ARBA" id="ARBA00023015"/>
    </source>
</evidence>
<dbReference type="Pfam" id="PF08681">
    <property type="entry name" value="TacA1"/>
    <property type="match status" value="1"/>
</dbReference>
<keyword evidence="5" id="KW-0804">Transcription</keyword>
<evidence type="ECO:0000313" key="7">
    <source>
        <dbReference type="EMBL" id="QJD68634.1"/>
    </source>
</evidence>
<organism evidence="7 8">
    <name type="scientific">Xanthomonas campestris pv. badrii</name>
    <dbReference type="NCBI Taxonomy" id="149696"/>
    <lineage>
        <taxon>Bacteria</taxon>
        <taxon>Pseudomonadati</taxon>
        <taxon>Pseudomonadota</taxon>
        <taxon>Gammaproteobacteria</taxon>
        <taxon>Lysobacterales</taxon>
        <taxon>Lysobacteraceae</taxon>
        <taxon>Xanthomonas</taxon>
    </lineage>
</organism>
<dbReference type="Gene3D" id="1.20.5.780">
    <property type="entry name" value="Single helix bin"/>
    <property type="match status" value="1"/>
</dbReference>
<evidence type="ECO:0000256" key="1">
    <source>
        <dbReference type="ARBA" id="ARBA00022491"/>
    </source>
</evidence>
<dbReference type="PANTHER" id="PTHR35401:SF1">
    <property type="entry name" value="CYTOPLASMIC PROTEIN"/>
    <property type="match status" value="1"/>
</dbReference>
<dbReference type="InterPro" id="IPR010985">
    <property type="entry name" value="Ribbon_hlx_hlx"/>
</dbReference>
<evidence type="ECO:0000256" key="4">
    <source>
        <dbReference type="ARBA" id="ARBA00023125"/>
    </source>
</evidence>
<protein>
    <submittedName>
        <fullName evidence="7">DUF1778 domain-containing protein</fullName>
    </submittedName>
</protein>
<dbReference type="GO" id="GO:0006355">
    <property type="term" value="P:regulation of DNA-templated transcription"/>
    <property type="evidence" value="ECO:0007669"/>
    <property type="project" value="InterPro"/>
</dbReference>
<keyword evidence="4" id="KW-0238">DNA-binding</keyword>
<dbReference type="InterPro" id="IPR014795">
    <property type="entry name" value="TacA_1-like"/>
</dbReference>
<proteinExistence type="inferred from homology"/>
<keyword evidence="3" id="KW-0805">Transcription regulation</keyword>
<dbReference type="SUPFAM" id="SSF47598">
    <property type="entry name" value="Ribbon-helix-helix"/>
    <property type="match status" value="1"/>
</dbReference>
<evidence type="ECO:0000256" key="6">
    <source>
        <dbReference type="ARBA" id="ARBA00049988"/>
    </source>
</evidence>
<gene>
    <name evidence="7" type="ORF">HG421_13615</name>
</gene>